<evidence type="ECO:0000313" key="2">
    <source>
        <dbReference type="Proteomes" id="UP000250266"/>
    </source>
</evidence>
<sequence>MEHVRNRYWGLSKNLVNAKDDAEERWYPHEMSHEMENTKRGSRDRLGMKMSLAAKLQSIHMRGYERKLTLEFFLDDCGGGLLLWPPIQLKAGLCSSIEDPHMVIEGYKMRMFTIGNDLQDAGELAIEGVRLGRVFWVADTTRVLGEIIMQCSYRH</sequence>
<dbReference type="EMBL" id="KV744846">
    <property type="protein sequence ID" value="OCK84047.1"/>
    <property type="molecule type" value="Genomic_DNA"/>
</dbReference>
<name>A0A8E2JIX9_9PEZI</name>
<dbReference type="Proteomes" id="UP000250266">
    <property type="component" value="Unassembled WGS sequence"/>
</dbReference>
<accession>A0A8E2JIX9</accession>
<protein>
    <submittedName>
        <fullName evidence="1">Uncharacterized protein</fullName>
    </submittedName>
</protein>
<keyword evidence="2" id="KW-1185">Reference proteome</keyword>
<reference evidence="1 2" key="1">
    <citation type="journal article" date="2016" name="Nat. Commun.">
        <title>Ectomycorrhizal ecology is imprinted in the genome of the dominant symbiotic fungus Cenococcum geophilum.</title>
        <authorList>
            <consortium name="DOE Joint Genome Institute"/>
            <person name="Peter M."/>
            <person name="Kohler A."/>
            <person name="Ohm R.A."/>
            <person name="Kuo A."/>
            <person name="Krutzmann J."/>
            <person name="Morin E."/>
            <person name="Arend M."/>
            <person name="Barry K.W."/>
            <person name="Binder M."/>
            <person name="Choi C."/>
            <person name="Clum A."/>
            <person name="Copeland A."/>
            <person name="Grisel N."/>
            <person name="Haridas S."/>
            <person name="Kipfer T."/>
            <person name="LaButti K."/>
            <person name="Lindquist E."/>
            <person name="Lipzen A."/>
            <person name="Maire R."/>
            <person name="Meier B."/>
            <person name="Mihaltcheva S."/>
            <person name="Molinier V."/>
            <person name="Murat C."/>
            <person name="Poggeler S."/>
            <person name="Quandt C.A."/>
            <person name="Sperisen C."/>
            <person name="Tritt A."/>
            <person name="Tisserant E."/>
            <person name="Crous P.W."/>
            <person name="Henrissat B."/>
            <person name="Nehls U."/>
            <person name="Egli S."/>
            <person name="Spatafora J.W."/>
            <person name="Grigoriev I.V."/>
            <person name="Martin F.M."/>
        </authorList>
    </citation>
    <scope>NUCLEOTIDE SEQUENCE [LARGE SCALE GENOMIC DNA]</scope>
    <source>
        <strain evidence="1 2">CBS 459.81</strain>
    </source>
</reference>
<organism evidence="1 2">
    <name type="scientific">Lepidopterella palustris CBS 459.81</name>
    <dbReference type="NCBI Taxonomy" id="1314670"/>
    <lineage>
        <taxon>Eukaryota</taxon>
        <taxon>Fungi</taxon>
        <taxon>Dikarya</taxon>
        <taxon>Ascomycota</taxon>
        <taxon>Pezizomycotina</taxon>
        <taxon>Dothideomycetes</taxon>
        <taxon>Pleosporomycetidae</taxon>
        <taxon>Mytilinidiales</taxon>
        <taxon>Argynnaceae</taxon>
        <taxon>Lepidopterella</taxon>
    </lineage>
</organism>
<gene>
    <name evidence="1" type="ORF">K432DRAFT_463516</name>
</gene>
<dbReference type="AlphaFoldDB" id="A0A8E2JIX9"/>
<proteinExistence type="predicted"/>
<evidence type="ECO:0000313" key="1">
    <source>
        <dbReference type="EMBL" id="OCK84047.1"/>
    </source>
</evidence>